<reference evidence="2" key="1">
    <citation type="journal article" date="2010" name="Science">
        <title>The genome of the Western clawed frog Xenopus tropicalis.</title>
        <authorList>
            <person name="Hellsten U."/>
            <person name="Harland R.M."/>
            <person name="Gilchrist M.J."/>
            <person name="Hendrix D."/>
            <person name="Jurka J."/>
            <person name="Kapitonov V."/>
            <person name="Ovcharenko I."/>
            <person name="Putnam N.H."/>
            <person name="Shu S."/>
            <person name="Taher L."/>
            <person name="Blitz I.L."/>
            <person name="Blumberg B."/>
            <person name="Dichmann D.S."/>
            <person name="Dubchak I."/>
            <person name="Amaya E."/>
            <person name="Detter J.C."/>
            <person name="Fletcher R."/>
            <person name="Gerhard D.S."/>
            <person name="Goodstein D."/>
            <person name="Graves T."/>
            <person name="Grigoriev I.V."/>
            <person name="Grimwood J."/>
            <person name="Kawashima T."/>
            <person name="Lindquist E."/>
            <person name="Lucas S.M."/>
            <person name="Mead P.E."/>
            <person name="Mitros T."/>
            <person name="Ogino H."/>
            <person name="Ohta Y."/>
            <person name="Poliakov A.V."/>
            <person name="Pollet N."/>
            <person name="Robert J."/>
            <person name="Salamov A."/>
            <person name="Sater A.K."/>
            <person name="Schmutz J."/>
            <person name="Terry A."/>
            <person name="Vize P.D."/>
            <person name="Warren W.C."/>
            <person name="Wells D."/>
            <person name="Wills A."/>
            <person name="Wilson R.K."/>
            <person name="Zimmerman L.B."/>
            <person name="Zorn A.M."/>
            <person name="Grainger R."/>
            <person name="Grammer T."/>
            <person name="Khokha M.K."/>
            <person name="Richardson P.M."/>
            <person name="Rokhsar D.S."/>
        </authorList>
    </citation>
    <scope>NUCLEOTIDE SEQUENCE [LARGE SCALE GENOMIC DNA]</scope>
    <source>
        <strain evidence="2">Nigerian</strain>
    </source>
</reference>
<dbReference type="PANTHER" id="PTHR21301">
    <property type="entry name" value="REVERSE TRANSCRIPTASE"/>
    <property type="match status" value="1"/>
</dbReference>
<dbReference type="AlphaFoldDB" id="A0A803JGG0"/>
<organism evidence="2">
    <name type="scientific">Xenopus tropicalis</name>
    <name type="common">Western clawed frog</name>
    <name type="synonym">Silurana tropicalis</name>
    <dbReference type="NCBI Taxonomy" id="8364"/>
    <lineage>
        <taxon>Eukaryota</taxon>
        <taxon>Metazoa</taxon>
        <taxon>Chordata</taxon>
        <taxon>Craniata</taxon>
        <taxon>Vertebrata</taxon>
        <taxon>Euteleostomi</taxon>
        <taxon>Amphibia</taxon>
        <taxon>Batrachia</taxon>
        <taxon>Anura</taxon>
        <taxon>Pipoidea</taxon>
        <taxon>Pipidae</taxon>
        <taxon>Xenopodinae</taxon>
        <taxon>Xenopus</taxon>
        <taxon>Silurana</taxon>
    </lineage>
</organism>
<evidence type="ECO:0000313" key="2">
    <source>
        <dbReference type="Ensembl" id="ENSXETP00000107003"/>
    </source>
</evidence>
<sequence>MWAQIRLMTGLFLGVTTRTKKDRGGDGTPDGGDANPRGKPPRGKKTVFNLSQHILTPGEWSLLSKGLTFIPNQKPDTFDMLVDIHRFQHKLRLKEHFRNTAQGPRSQFKTRSTFEPPNTPATIKSFGKVLSLEAKSASGMTKTHSNLSPTKRQAIRSLKDDNNLVIRPADKGKDIVLLDYSYYKEEILGQLADTHTYRLLPGDPTNKFKRELDTLLLVALNGGWINKDTYQYMISDFPRTPIIYTLPKIHKSLSAPPGRPIISGTFSTWNNSQWGPSGFCTGSNFV</sequence>
<dbReference type="PANTHER" id="PTHR21301:SF10">
    <property type="entry name" value="REVERSE TRANSCRIPTASE DOMAIN-CONTAINING PROTEIN"/>
    <property type="match status" value="1"/>
</dbReference>
<name>A0A803JGG0_XENTR</name>
<feature type="region of interest" description="Disordered" evidence="1">
    <location>
        <begin position="18"/>
        <end position="44"/>
    </location>
</feature>
<evidence type="ECO:0000256" key="1">
    <source>
        <dbReference type="SAM" id="MobiDB-lite"/>
    </source>
</evidence>
<dbReference type="Ensembl" id="ENSXETT00000117987">
    <property type="protein sequence ID" value="ENSXETP00000107003"/>
    <property type="gene ID" value="ENSXETG00000042800"/>
</dbReference>
<proteinExistence type="predicted"/>
<accession>A0A803JGG0</accession>
<reference evidence="2" key="2">
    <citation type="submission" date="2021-03" db="UniProtKB">
        <authorList>
            <consortium name="Ensembl"/>
        </authorList>
    </citation>
    <scope>IDENTIFICATION</scope>
</reference>
<dbReference type="InParanoid" id="A0A803JGG0"/>
<dbReference type="GeneTree" id="ENSGT00940000154669"/>
<protein>
    <submittedName>
        <fullName evidence="2">Uncharacterized protein</fullName>
    </submittedName>
</protein>
<feature type="region of interest" description="Disordered" evidence="1">
    <location>
        <begin position="101"/>
        <end position="120"/>
    </location>
</feature>